<evidence type="ECO:0000256" key="6">
    <source>
        <dbReference type="ARBA" id="ARBA00023136"/>
    </source>
</evidence>
<feature type="transmembrane region" description="Helical" evidence="7">
    <location>
        <begin position="142"/>
        <end position="159"/>
    </location>
</feature>
<dbReference type="PANTHER" id="PTHR30269:SF0">
    <property type="entry name" value="MEMBRANE TRANSPORTER PROTEIN YFCA-RELATED"/>
    <property type="match status" value="1"/>
</dbReference>
<evidence type="ECO:0000256" key="3">
    <source>
        <dbReference type="ARBA" id="ARBA00022475"/>
    </source>
</evidence>
<dbReference type="Pfam" id="PF01925">
    <property type="entry name" value="TauE"/>
    <property type="match status" value="1"/>
</dbReference>
<dbReference type="GO" id="GO:0005886">
    <property type="term" value="C:plasma membrane"/>
    <property type="evidence" value="ECO:0007669"/>
    <property type="project" value="UniProtKB-SubCell"/>
</dbReference>
<dbReference type="InterPro" id="IPR052017">
    <property type="entry name" value="TSUP"/>
</dbReference>
<keyword evidence="4 7" id="KW-0812">Transmembrane</keyword>
<feature type="transmembrane region" description="Helical" evidence="7">
    <location>
        <begin position="237"/>
        <end position="255"/>
    </location>
</feature>
<evidence type="ECO:0000256" key="4">
    <source>
        <dbReference type="ARBA" id="ARBA00022692"/>
    </source>
</evidence>
<keyword evidence="6 7" id="KW-0472">Membrane</keyword>
<feature type="transmembrane region" description="Helical" evidence="7">
    <location>
        <begin position="195"/>
        <end position="225"/>
    </location>
</feature>
<reference evidence="8" key="1">
    <citation type="submission" date="2020-05" db="EMBL/GenBank/DDBJ databases">
        <authorList>
            <person name="Chiriac C."/>
            <person name="Salcher M."/>
            <person name="Ghai R."/>
            <person name="Kavagutti S V."/>
        </authorList>
    </citation>
    <scope>NUCLEOTIDE SEQUENCE</scope>
</reference>
<accession>A0A6J6SDD0</accession>
<feature type="transmembrane region" description="Helical" evidence="7">
    <location>
        <begin position="80"/>
        <end position="98"/>
    </location>
</feature>
<evidence type="ECO:0000256" key="1">
    <source>
        <dbReference type="ARBA" id="ARBA00004651"/>
    </source>
</evidence>
<dbReference type="PANTHER" id="PTHR30269">
    <property type="entry name" value="TRANSMEMBRANE PROTEIN YFCA"/>
    <property type="match status" value="1"/>
</dbReference>
<dbReference type="AlphaFoldDB" id="A0A6J6SDD0"/>
<evidence type="ECO:0000313" key="8">
    <source>
        <dbReference type="EMBL" id="CAB4732547.1"/>
    </source>
</evidence>
<keyword evidence="3" id="KW-1003">Cell membrane</keyword>
<comment type="subcellular location">
    <subcellularLocation>
        <location evidence="1">Cell membrane</location>
        <topology evidence="1">Multi-pass membrane protein</topology>
    </subcellularLocation>
</comment>
<dbReference type="EMBL" id="CAEZYW010000026">
    <property type="protein sequence ID" value="CAB4732547.1"/>
    <property type="molecule type" value="Genomic_DNA"/>
</dbReference>
<dbReference type="InterPro" id="IPR002781">
    <property type="entry name" value="TM_pro_TauE-like"/>
</dbReference>
<evidence type="ECO:0000256" key="7">
    <source>
        <dbReference type="SAM" id="Phobius"/>
    </source>
</evidence>
<organism evidence="8">
    <name type="scientific">freshwater metagenome</name>
    <dbReference type="NCBI Taxonomy" id="449393"/>
    <lineage>
        <taxon>unclassified sequences</taxon>
        <taxon>metagenomes</taxon>
        <taxon>ecological metagenomes</taxon>
    </lineage>
</organism>
<gene>
    <name evidence="8" type="ORF">UFOPK2786_00275</name>
</gene>
<name>A0A6J6SDD0_9ZZZZ</name>
<keyword evidence="2" id="KW-0813">Transport</keyword>
<keyword evidence="5 7" id="KW-1133">Transmembrane helix</keyword>
<protein>
    <submittedName>
        <fullName evidence="8">Unannotated protein</fullName>
    </submittedName>
</protein>
<proteinExistence type="predicted"/>
<evidence type="ECO:0000256" key="5">
    <source>
        <dbReference type="ARBA" id="ARBA00022989"/>
    </source>
</evidence>
<sequence length="261" mass="26797">MIESLDLGTIVLLCIAAGAAGWVDAVTGGGGLIQLPSLLIAMPNGSPADALGTNKLSSIIGTSAAAATYLRNTRIDLRTALPMAVAAFIGAGLGALLASHIPAASFRPIILVMLIGVWLWTWLKPAMGTVEQLRWEGQRRHYGVAVIAGLGIGFYDGLIGPGTGSFLLIVLVAGLGLSFLKASATAKIVNVGTNIAALIIFGFTGSVLWLLGLLMGACNLVGAVIGARTAIAKGSEFVRRVFLVVVALLILRLAWDVLAGS</sequence>
<feature type="transmembrane region" description="Helical" evidence="7">
    <location>
        <begin position="105"/>
        <end position="122"/>
    </location>
</feature>
<evidence type="ECO:0000256" key="2">
    <source>
        <dbReference type="ARBA" id="ARBA00022448"/>
    </source>
</evidence>